<name>A0A8T2MRQ4_9TELE</name>
<dbReference type="PANTHER" id="PTHR24225">
    <property type="entry name" value="CHEMOTACTIC RECEPTOR"/>
    <property type="match status" value="1"/>
</dbReference>
<feature type="region of interest" description="Disordered" evidence="10">
    <location>
        <begin position="327"/>
        <end position="346"/>
    </location>
</feature>
<dbReference type="PROSITE" id="PS50262">
    <property type="entry name" value="G_PROTEIN_RECEP_F1_2"/>
    <property type="match status" value="1"/>
</dbReference>
<feature type="transmembrane region" description="Helical" evidence="11">
    <location>
        <begin position="192"/>
        <end position="214"/>
    </location>
</feature>
<evidence type="ECO:0000256" key="11">
    <source>
        <dbReference type="SAM" id="Phobius"/>
    </source>
</evidence>
<feature type="domain" description="G-protein coupled receptors family 1 profile" evidence="12">
    <location>
        <begin position="30"/>
        <end position="298"/>
    </location>
</feature>
<feature type="transmembrane region" description="Helical" evidence="11">
    <location>
        <begin position="127"/>
        <end position="150"/>
    </location>
</feature>
<dbReference type="InterPro" id="IPR017452">
    <property type="entry name" value="GPCR_Rhodpsn_7TM"/>
</dbReference>
<dbReference type="PANTHER" id="PTHR24225:SF50">
    <property type="entry name" value="PROSTAGLANDIN D2 RECEPTOR 2-LIKE"/>
    <property type="match status" value="1"/>
</dbReference>
<dbReference type="SUPFAM" id="SSF81321">
    <property type="entry name" value="Family A G protein-coupled receptor-like"/>
    <property type="match status" value="1"/>
</dbReference>
<keyword evidence="3 11" id="KW-1133">Transmembrane helix</keyword>
<comment type="similarity">
    <text evidence="9">Belongs to the G-protein coupled receptor 1 family.</text>
</comment>
<accession>A0A8T2MRQ4</accession>
<reference evidence="13" key="1">
    <citation type="thesis" date="2021" institute="BYU ScholarsArchive" country="Provo, UT, USA">
        <title>Applications of and Algorithms for Genome Assembly and Genomic Analyses with an Emphasis on Marine Teleosts.</title>
        <authorList>
            <person name="Pickett B.D."/>
        </authorList>
    </citation>
    <scope>NUCLEOTIDE SEQUENCE</scope>
    <source>
        <strain evidence="13">HI-2016</strain>
    </source>
</reference>
<evidence type="ECO:0000313" key="13">
    <source>
        <dbReference type="EMBL" id="KAG9330775.1"/>
    </source>
</evidence>
<dbReference type="Proteomes" id="UP000824540">
    <property type="component" value="Unassembled WGS sequence"/>
</dbReference>
<dbReference type="Gene3D" id="1.20.1070.10">
    <property type="entry name" value="Rhodopsin 7-helix transmembrane proteins"/>
    <property type="match status" value="1"/>
</dbReference>
<dbReference type="PRINTS" id="PR00526">
    <property type="entry name" value="FMETLEUPHER"/>
</dbReference>
<evidence type="ECO:0000313" key="15">
    <source>
        <dbReference type="Proteomes" id="UP000824540"/>
    </source>
</evidence>
<evidence type="ECO:0000313" key="14">
    <source>
        <dbReference type="EMBL" id="KAG9332292.1"/>
    </source>
</evidence>
<keyword evidence="7 9" id="KW-0807">Transducer</keyword>
<feature type="transmembrane region" description="Helical" evidence="11">
    <location>
        <begin position="85"/>
        <end position="106"/>
    </location>
</feature>
<dbReference type="GO" id="GO:0004930">
    <property type="term" value="F:G protein-coupled receptor activity"/>
    <property type="evidence" value="ECO:0007669"/>
    <property type="project" value="UniProtKB-KW"/>
</dbReference>
<dbReference type="GO" id="GO:0007204">
    <property type="term" value="P:positive regulation of cytosolic calcium ion concentration"/>
    <property type="evidence" value="ECO:0007669"/>
    <property type="project" value="TreeGrafter"/>
</dbReference>
<dbReference type="PROSITE" id="PS00237">
    <property type="entry name" value="G_PROTEIN_RECEP_F1_1"/>
    <property type="match status" value="1"/>
</dbReference>
<feature type="transmembrane region" description="Helical" evidence="11">
    <location>
        <begin position="50"/>
        <end position="73"/>
    </location>
</feature>
<feature type="transmembrane region" description="Helical" evidence="11">
    <location>
        <begin position="278"/>
        <end position="300"/>
    </location>
</feature>
<keyword evidence="6 9" id="KW-0675">Receptor</keyword>
<comment type="subcellular location">
    <subcellularLocation>
        <location evidence="1">Membrane</location>
        <topology evidence="1">Multi-pass membrane protein</topology>
    </subcellularLocation>
</comment>
<keyword evidence="2 9" id="KW-0812">Transmembrane</keyword>
<comment type="similarity">
    <text evidence="8">Belongs to the chemokine-like receptor (CMKLR) family.</text>
</comment>
<evidence type="ECO:0000256" key="4">
    <source>
        <dbReference type="ARBA" id="ARBA00023040"/>
    </source>
</evidence>
<evidence type="ECO:0000256" key="1">
    <source>
        <dbReference type="ARBA" id="ARBA00004141"/>
    </source>
</evidence>
<evidence type="ECO:0000256" key="3">
    <source>
        <dbReference type="ARBA" id="ARBA00022989"/>
    </source>
</evidence>
<dbReference type="AlphaFoldDB" id="A0A8T2MRQ4"/>
<feature type="transmembrane region" description="Helical" evidence="11">
    <location>
        <begin position="12"/>
        <end position="38"/>
    </location>
</feature>
<dbReference type="GO" id="GO:0004875">
    <property type="term" value="F:complement receptor activity"/>
    <property type="evidence" value="ECO:0007669"/>
    <property type="project" value="TreeGrafter"/>
</dbReference>
<dbReference type="Pfam" id="PF00001">
    <property type="entry name" value="7tm_1"/>
    <property type="match status" value="1"/>
</dbReference>
<proteinExistence type="inferred from homology"/>
<dbReference type="GO" id="GO:0006954">
    <property type="term" value="P:inflammatory response"/>
    <property type="evidence" value="ECO:0007669"/>
    <property type="project" value="TreeGrafter"/>
</dbReference>
<evidence type="ECO:0000256" key="8">
    <source>
        <dbReference type="ARBA" id="ARBA00025736"/>
    </source>
</evidence>
<sequence>MLNHSLNNDSRVNLLSVSVLGVVSAVGISENALVLWAVGFHVRRTVSAVWVLNLALSDFLATLTLPLFTYYLYSSHSWELGQALCVAQSAIFFLNMFVSAFLLAAISLDRYLMVSRPVWSQTRRSVGAAWAVSGLGWLWAGLNTLPYAVFRQVMPKADNRTLCYHNFALHPSGAGLDADCRLRQTATALSKLLLAFLVPMAVIAGSYTGFAHSLRERERARQRRSSSSSSYQTVSRQFSRMVASVIAAFVLCWAPYHLFCMLEVAAQDWTLGVKLVEVGLPLATIFSFLSPILNPAIYAFSCPDFCNRIRHSLGALLEALVEEESAGGSTHRKGTKLRRGTPSPNASHLLSSNASMNSYQFRHCQDRDSQEK</sequence>
<evidence type="ECO:0000259" key="12">
    <source>
        <dbReference type="PROSITE" id="PS50262"/>
    </source>
</evidence>
<evidence type="ECO:0000256" key="7">
    <source>
        <dbReference type="ARBA" id="ARBA00023224"/>
    </source>
</evidence>
<evidence type="ECO:0000256" key="2">
    <source>
        <dbReference type="ARBA" id="ARBA00022692"/>
    </source>
</evidence>
<evidence type="ECO:0000256" key="9">
    <source>
        <dbReference type="RuleBase" id="RU000688"/>
    </source>
</evidence>
<keyword evidence="4 9" id="KW-0297">G-protein coupled receptor</keyword>
<comment type="caution">
    <text evidence="13">The sequence shown here is derived from an EMBL/GenBank/DDBJ whole genome shotgun (WGS) entry which is preliminary data.</text>
</comment>
<dbReference type="InterPro" id="IPR000826">
    <property type="entry name" value="Formyl_rcpt-rel"/>
</dbReference>
<dbReference type="PRINTS" id="PR00237">
    <property type="entry name" value="GPCRRHODOPSN"/>
</dbReference>
<gene>
    <name evidence="14" type="ORF">JZ751_015453</name>
    <name evidence="13" type="ORF">JZ751_022092</name>
</gene>
<dbReference type="EMBL" id="JAFBMS010000458">
    <property type="protein sequence ID" value="KAG9330775.1"/>
    <property type="molecule type" value="Genomic_DNA"/>
</dbReference>
<dbReference type="InterPro" id="IPR000276">
    <property type="entry name" value="GPCR_Rhodpsn"/>
</dbReference>
<evidence type="ECO:0000256" key="6">
    <source>
        <dbReference type="ARBA" id="ARBA00023170"/>
    </source>
</evidence>
<feature type="transmembrane region" description="Helical" evidence="11">
    <location>
        <begin position="238"/>
        <end position="258"/>
    </location>
</feature>
<keyword evidence="5 11" id="KW-0472">Membrane</keyword>
<protein>
    <recommendedName>
        <fullName evidence="12">G-protein coupled receptors family 1 profile domain-containing protein</fullName>
    </recommendedName>
</protein>
<dbReference type="OrthoDB" id="10008828at2759"/>
<feature type="compositionally biased region" description="Basic residues" evidence="10">
    <location>
        <begin position="330"/>
        <end position="339"/>
    </location>
</feature>
<evidence type="ECO:0000256" key="5">
    <source>
        <dbReference type="ARBA" id="ARBA00023136"/>
    </source>
</evidence>
<dbReference type="GO" id="GO:0007200">
    <property type="term" value="P:phospholipase C-activating G protein-coupled receptor signaling pathway"/>
    <property type="evidence" value="ECO:0007669"/>
    <property type="project" value="TreeGrafter"/>
</dbReference>
<dbReference type="EMBL" id="JAFBMS010000246">
    <property type="protein sequence ID" value="KAG9332292.1"/>
    <property type="molecule type" value="Genomic_DNA"/>
</dbReference>
<evidence type="ECO:0000256" key="10">
    <source>
        <dbReference type="SAM" id="MobiDB-lite"/>
    </source>
</evidence>
<dbReference type="GO" id="GO:0005886">
    <property type="term" value="C:plasma membrane"/>
    <property type="evidence" value="ECO:0007669"/>
    <property type="project" value="TreeGrafter"/>
</dbReference>
<keyword evidence="15" id="KW-1185">Reference proteome</keyword>
<organism evidence="13 15">
    <name type="scientific">Albula glossodonta</name>
    <name type="common">roundjaw bonefish</name>
    <dbReference type="NCBI Taxonomy" id="121402"/>
    <lineage>
        <taxon>Eukaryota</taxon>
        <taxon>Metazoa</taxon>
        <taxon>Chordata</taxon>
        <taxon>Craniata</taxon>
        <taxon>Vertebrata</taxon>
        <taxon>Euteleostomi</taxon>
        <taxon>Actinopterygii</taxon>
        <taxon>Neopterygii</taxon>
        <taxon>Teleostei</taxon>
        <taxon>Albuliformes</taxon>
        <taxon>Albulidae</taxon>
        <taxon>Albula</taxon>
    </lineage>
</organism>